<sequence length="109" mass="11878">MKRLISIVAGLVVSANVMASAEMNIEQAPASSSVMQHYTVTPGQTGYHETIRGSVRLTQQRMMYDLMLSNQAMLANDAQTVVSQVREQFRTSSVAATGFPSALKLRADK</sequence>
<name>A0ABM9WMS8_9GAMM</name>
<proteinExistence type="predicted"/>
<dbReference type="GO" id="GO:0004354">
    <property type="term" value="F:glutamate dehydrogenase (NADP+) activity"/>
    <property type="evidence" value="ECO:0007669"/>
    <property type="project" value="UniProtKB-EC"/>
</dbReference>
<dbReference type="Proteomes" id="UP000016543">
    <property type="component" value="Unassembled WGS sequence"/>
</dbReference>
<comment type="caution">
    <text evidence="2">The sequence shown here is derived from an EMBL/GenBank/DDBJ whole genome shotgun (WGS) entry which is preliminary data.</text>
</comment>
<accession>A0ABM9WMS8</accession>
<keyword evidence="2" id="KW-0560">Oxidoreductase</keyword>
<dbReference type="RefSeq" id="WP_006954399.1">
    <property type="nucleotide sequence ID" value="NZ_CH672403.1"/>
</dbReference>
<reference evidence="2 3" key="1">
    <citation type="submission" date="2006-01" db="EMBL/GenBank/DDBJ databases">
        <authorList>
            <person name="Brettar I."/>
            <person name="Hofle M."/>
            <person name="Ferriera S."/>
            <person name="Johnson J."/>
            <person name="Kravitz S."/>
            <person name="Halpern A."/>
            <person name="Remington K."/>
            <person name="Beeson K."/>
            <person name="Tran B."/>
            <person name="Rogers Y.-H."/>
            <person name="Friedman R."/>
            <person name="Venter J.C."/>
        </authorList>
    </citation>
    <scope>NUCLEOTIDE SEQUENCE [LARGE SCALE GENOMIC DNA]</scope>
    <source>
        <strain evidence="2 3">OS145</strain>
    </source>
</reference>
<feature type="chain" id="PRO_5047003668" evidence="1">
    <location>
        <begin position="20"/>
        <end position="109"/>
    </location>
</feature>
<dbReference type="EMBL" id="AAMX01000007">
    <property type="protein sequence ID" value="EAQ32233.1"/>
    <property type="molecule type" value="Genomic_DNA"/>
</dbReference>
<feature type="signal peptide" evidence="1">
    <location>
        <begin position="1"/>
        <end position="19"/>
    </location>
</feature>
<gene>
    <name evidence="2" type="ORF">OS145_08377</name>
</gene>
<evidence type="ECO:0000313" key="3">
    <source>
        <dbReference type="Proteomes" id="UP000016543"/>
    </source>
</evidence>
<dbReference type="EC" id="1.4.1.4" evidence="2"/>
<keyword evidence="3" id="KW-1185">Reference proteome</keyword>
<protein>
    <submittedName>
        <fullName evidence="2">Glutamate dehydrogenase</fullName>
        <ecNumber evidence="2">1.4.1.4</ecNumber>
    </submittedName>
</protein>
<evidence type="ECO:0000313" key="2">
    <source>
        <dbReference type="EMBL" id="EAQ32233.1"/>
    </source>
</evidence>
<evidence type="ECO:0000256" key="1">
    <source>
        <dbReference type="SAM" id="SignalP"/>
    </source>
</evidence>
<organism evidence="2 3">
    <name type="scientific">Idiomarina baltica OS145</name>
    <dbReference type="NCBI Taxonomy" id="314276"/>
    <lineage>
        <taxon>Bacteria</taxon>
        <taxon>Pseudomonadati</taxon>
        <taxon>Pseudomonadota</taxon>
        <taxon>Gammaproteobacteria</taxon>
        <taxon>Alteromonadales</taxon>
        <taxon>Idiomarinaceae</taxon>
        <taxon>Idiomarina</taxon>
    </lineage>
</organism>
<keyword evidence="1" id="KW-0732">Signal</keyword>